<dbReference type="GO" id="GO:0042597">
    <property type="term" value="C:periplasmic space"/>
    <property type="evidence" value="ECO:0007669"/>
    <property type="project" value="UniProtKB-SubCell"/>
</dbReference>
<dbReference type="PANTHER" id="PTHR43649:SF28">
    <property type="entry name" value="BINDING PROTEIN COMPONENT OF ABC SUGAR TRANSPORTER-RELATED"/>
    <property type="match status" value="1"/>
</dbReference>
<dbReference type="EMBL" id="FWDM01000007">
    <property type="protein sequence ID" value="SLM10533.1"/>
    <property type="molecule type" value="Genomic_DNA"/>
</dbReference>
<dbReference type="InterPro" id="IPR050490">
    <property type="entry name" value="Bact_solute-bd_prot1"/>
</dbReference>
<dbReference type="Pfam" id="PF01547">
    <property type="entry name" value="SBP_bac_1"/>
    <property type="match status" value="1"/>
</dbReference>
<accession>A0A3P3XG48</accession>
<evidence type="ECO:0000256" key="5">
    <source>
        <dbReference type="ARBA" id="ARBA00049629"/>
    </source>
</evidence>
<comment type="subcellular location">
    <subcellularLocation>
        <location evidence="1">Periplasm</location>
    </subcellularLocation>
</comment>
<dbReference type="SUPFAM" id="SSF53850">
    <property type="entry name" value="Periplasmic binding protein-like II"/>
    <property type="match status" value="1"/>
</dbReference>
<evidence type="ECO:0000256" key="1">
    <source>
        <dbReference type="ARBA" id="ARBA00004418"/>
    </source>
</evidence>
<feature type="signal peptide" evidence="7">
    <location>
        <begin position="1"/>
        <end position="19"/>
    </location>
</feature>
<evidence type="ECO:0000256" key="2">
    <source>
        <dbReference type="ARBA" id="ARBA00008520"/>
    </source>
</evidence>
<sequence>MKRVLLAAMIALVALSAFAQQKVTLTIESWRNDDIQIWQDQIIPAFEKKYPNIHVVFAPTPPAEYNGVLNSKLEGGTAGDLITARPFDASLALYNKGYLADLTNLPGMNNFSNVAKSAWITDDGKHVFAVPMASVIHGFFYNKDIFKKLNLKVPQTKAEFMQVLEAIKKDGRYIPLAMGTADMWEAATMGFQNIGPNNWKGEEGRLALLAGKQKYTDEPYIKTWKELASWAPYLPKGYQAVKYPDAQQLFTLGKAAIYPTGSWEIWLFEKDAAFELGIFPPPVEKKGDTVYISDHTDIALAMNAKTKYPEEAKKFLEWMTTAEFASLYSNALPGFFTLSNHKITLKDPLANEFLSWRATCKSTIRNSYQILSRGDQYGAPNLENELWQVSAAVINGTMTPEEAGKRVQAGLDKWYKPKK</sequence>
<dbReference type="InterPro" id="IPR006059">
    <property type="entry name" value="SBP"/>
</dbReference>
<dbReference type="Gene3D" id="3.40.190.10">
    <property type="entry name" value="Periplasmic binding protein-like II"/>
    <property type="match status" value="2"/>
</dbReference>
<dbReference type="AlphaFoldDB" id="A0A3P3XG48"/>
<keyword evidence="4 7" id="KW-0732">Signal</keyword>
<dbReference type="GO" id="GO:0055085">
    <property type="term" value="P:transmembrane transport"/>
    <property type="evidence" value="ECO:0007669"/>
    <property type="project" value="InterPro"/>
</dbReference>
<dbReference type="PANTHER" id="PTHR43649">
    <property type="entry name" value="ARABINOSE-BINDING PROTEIN-RELATED"/>
    <property type="match status" value="1"/>
</dbReference>
<reference evidence="8" key="1">
    <citation type="submission" date="2017-02" db="EMBL/GenBank/DDBJ databases">
        <authorList>
            <person name="Regsiter A."/>
            <person name="William W."/>
        </authorList>
    </citation>
    <scope>NUCLEOTIDE SEQUENCE</scope>
    <source>
        <strain evidence="8">Bib</strain>
    </source>
</reference>
<gene>
    <name evidence="8" type="ORF">SPIROBIBN47_150035</name>
</gene>
<comment type="similarity">
    <text evidence="2">Belongs to the bacterial solute-binding protein 1 family.</text>
</comment>
<evidence type="ECO:0000256" key="7">
    <source>
        <dbReference type="SAM" id="SignalP"/>
    </source>
</evidence>
<evidence type="ECO:0000313" key="8">
    <source>
        <dbReference type="EMBL" id="SLM10533.1"/>
    </source>
</evidence>
<dbReference type="PROSITE" id="PS01037">
    <property type="entry name" value="SBP_BACTERIAL_1"/>
    <property type="match status" value="1"/>
</dbReference>
<evidence type="ECO:0000256" key="3">
    <source>
        <dbReference type="ARBA" id="ARBA00022448"/>
    </source>
</evidence>
<evidence type="ECO:0000256" key="6">
    <source>
        <dbReference type="ARBA" id="ARBA00049753"/>
    </source>
</evidence>
<proteinExistence type="inferred from homology"/>
<dbReference type="InterPro" id="IPR006061">
    <property type="entry name" value="SBP_1_CS"/>
</dbReference>
<evidence type="ECO:0000256" key="4">
    <source>
        <dbReference type="ARBA" id="ARBA00022729"/>
    </source>
</evidence>
<organism evidence="8">
    <name type="scientific">uncultured spirochete</name>
    <dbReference type="NCBI Taxonomy" id="156406"/>
    <lineage>
        <taxon>Bacteria</taxon>
        <taxon>Pseudomonadati</taxon>
        <taxon>Spirochaetota</taxon>
        <taxon>Spirochaetia</taxon>
        <taxon>Spirochaetales</taxon>
        <taxon>environmental samples</taxon>
    </lineage>
</organism>
<protein>
    <recommendedName>
        <fullName evidence="6">Probable sugar-binding periplasmic protein</fullName>
    </recommendedName>
</protein>
<feature type="chain" id="PRO_5018231841" description="Probable sugar-binding periplasmic protein" evidence="7">
    <location>
        <begin position="20"/>
        <end position="419"/>
    </location>
</feature>
<comment type="function">
    <text evidence="5">Part of a binding-protein-dependent transport system for a sugar.</text>
</comment>
<keyword evidence="3" id="KW-0813">Transport</keyword>
<name>A0A3P3XG48_9SPIR</name>